<organism evidence="2 3">
    <name type="scientific">Leeia aquatica</name>
    <dbReference type="NCBI Taxonomy" id="2725557"/>
    <lineage>
        <taxon>Bacteria</taxon>
        <taxon>Pseudomonadati</taxon>
        <taxon>Pseudomonadota</taxon>
        <taxon>Betaproteobacteria</taxon>
        <taxon>Neisseriales</taxon>
        <taxon>Leeiaceae</taxon>
        <taxon>Leeia</taxon>
    </lineage>
</organism>
<evidence type="ECO:0000313" key="3">
    <source>
        <dbReference type="Proteomes" id="UP000587991"/>
    </source>
</evidence>
<feature type="domain" description="Probable zinc-binding" evidence="1">
    <location>
        <begin position="32"/>
        <end position="78"/>
    </location>
</feature>
<proteinExistence type="predicted"/>
<dbReference type="AlphaFoldDB" id="A0A847S6S2"/>
<sequence>MPRTKPLSTVPANWCEASQRLVSAAGTRHYTDRPYTCWRCKVACVFTAADQRYTYEVKKASIDQDRLLCRPCWQRRNAILLALGECQARWNAQRTSLRQDPAFLSTWLALLDEKDQYIPYRRDTAKKSMLCKLLNPPLHAPPPPD</sequence>
<name>A0A847S6S2_9NEIS</name>
<dbReference type="Pfam" id="PF13451">
    <property type="entry name" value="zf_Tbcl"/>
    <property type="match status" value="1"/>
</dbReference>
<protein>
    <recommendedName>
        <fullName evidence="1">Probable zinc-binding domain-containing protein</fullName>
    </recommendedName>
</protein>
<gene>
    <name evidence="2" type="ORF">HF682_05025</name>
</gene>
<dbReference type="RefSeq" id="WP_168876127.1">
    <property type="nucleotide sequence ID" value="NZ_JABAIM010000001.1"/>
</dbReference>
<evidence type="ECO:0000259" key="1">
    <source>
        <dbReference type="Pfam" id="PF13451"/>
    </source>
</evidence>
<reference evidence="2 3" key="1">
    <citation type="submission" date="2020-04" db="EMBL/GenBank/DDBJ databases">
        <title>Draft genome of Leeia sp. IMCC25680.</title>
        <authorList>
            <person name="Song J."/>
            <person name="Cho J.-C."/>
        </authorList>
    </citation>
    <scope>NUCLEOTIDE SEQUENCE [LARGE SCALE GENOMIC DNA]</scope>
    <source>
        <strain evidence="2 3">IMCC25680</strain>
    </source>
</reference>
<dbReference type="InterPro" id="IPR025306">
    <property type="entry name" value="Zn-bnd_dom_prob"/>
</dbReference>
<accession>A0A847S6S2</accession>
<comment type="caution">
    <text evidence="2">The sequence shown here is derived from an EMBL/GenBank/DDBJ whole genome shotgun (WGS) entry which is preliminary data.</text>
</comment>
<dbReference type="Proteomes" id="UP000587991">
    <property type="component" value="Unassembled WGS sequence"/>
</dbReference>
<evidence type="ECO:0000313" key="2">
    <source>
        <dbReference type="EMBL" id="NLR74515.1"/>
    </source>
</evidence>
<dbReference type="EMBL" id="JABAIM010000001">
    <property type="protein sequence ID" value="NLR74515.1"/>
    <property type="molecule type" value="Genomic_DNA"/>
</dbReference>
<keyword evidence="3" id="KW-1185">Reference proteome</keyword>